<name>A0A5J5GSQ0_9RHOB</name>
<keyword evidence="2" id="KW-1133">Transmembrane helix</keyword>
<feature type="transmembrane region" description="Helical" evidence="2">
    <location>
        <begin position="28"/>
        <end position="49"/>
    </location>
</feature>
<evidence type="ECO:0000313" key="3">
    <source>
        <dbReference type="EMBL" id="KAA9010648.1"/>
    </source>
</evidence>
<protein>
    <submittedName>
        <fullName evidence="3">Uncharacterized protein</fullName>
    </submittedName>
</protein>
<keyword evidence="2" id="KW-0472">Membrane</keyword>
<reference evidence="3 4" key="1">
    <citation type="submission" date="2019-09" db="EMBL/GenBank/DDBJ databases">
        <authorList>
            <person name="Park J.-S."/>
            <person name="Choi H.-J."/>
        </authorList>
    </citation>
    <scope>NUCLEOTIDE SEQUENCE [LARGE SCALE GENOMIC DNA]</scope>
    <source>
        <strain evidence="3 4">176SS1-4</strain>
    </source>
</reference>
<organism evidence="3 4">
    <name type="scientific">Histidinibacterium aquaticum</name>
    <dbReference type="NCBI Taxonomy" id="2613962"/>
    <lineage>
        <taxon>Bacteria</taxon>
        <taxon>Pseudomonadati</taxon>
        <taxon>Pseudomonadota</taxon>
        <taxon>Alphaproteobacteria</taxon>
        <taxon>Rhodobacterales</taxon>
        <taxon>Paracoccaceae</taxon>
        <taxon>Histidinibacterium</taxon>
    </lineage>
</organism>
<evidence type="ECO:0000256" key="2">
    <source>
        <dbReference type="SAM" id="Phobius"/>
    </source>
</evidence>
<comment type="caution">
    <text evidence="3">The sequence shown here is derived from an EMBL/GenBank/DDBJ whole genome shotgun (WGS) entry which is preliminary data.</text>
</comment>
<dbReference type="AlphaFoldDB" id="A0A5J5GSQ0"/>
<gene>
    <name evidence="3" type="ORF">F3S47_05270</name>
</gene>
<dbReference type="EMBL" id="VYQE01000001">
    <property type="protein sequence ID" value="KAA9010648.1"/>
    <property type="molecule type" value="Genomic_DNA"/>
</dbReference>
<feature type="region of interest" description="Disordered" evidence="1">
    <location>
        <begin position="247"/>
        <end position="276"/>
    </location>
</feature>
<accession>A0A5J5GSQ0</accession>
<proteinExistence type="predicted"/>
<keyword evidence="4" id="KW-1185">Reference proteome</keyword>
<dbReference type="Proteomes" id="UP000326554">
    <property type="component" value="Unassembled WGS sequence"/>
</dbReference>
<evidence type="ECO:0000313" key="4">
    <source>
        <dbReference type="Proteomes" id="UP000326554"/>
    </source>
</evidence>
<feature type="transmembrane region" description="Helical" evidence="2">
    <location>
        <begin position="290"/>
        <end position="309"/>
    </location>
</feature>
<evidence type="ECO:0000256" key="1">
    <source>
        <dbReference type="SAM" id="MobiDB-lite"/>
    </source>
</evidence>
<feature type="transmembrane region" description="Helical" evidence="2">
    <location>
        <begin position="315"/>
        <end position="332"/>
    </location>
</feature>
<keyword evidence="2" id="KW-0812">Transmembrane</keyword>
<feature type="compositionally biased region" description="Basic and acidic residues" evidence="1">
    <location>
        <begin position="263"/>
        <end position="276"/>
    </location>
</feature>
<feature type="transmembrane region" description="Helical" evidence="2">
    <location>
        <begin position="61"/>
        <end position="82"/>
    </location>
</feature>
<dbReference type="RefSeq" id="WP_150444133.1">
    <property type="nucleotide sequence ID" value="NZ_VYQE01000001.1"/>
</dbReference>
<sequence>MARRTSLTYRRKSPEGQLPIEIEARPSWFGAVIGVFFGGIFLVVAYNFLDQGIARQGMALVVVGVAAVAGLWAALSGVLGLLKRQDIRIDGTQVAMTQRGLLGTKTWTEPLSSYEGVRWRRFLQSNHSDDSDRDKHRHIHVIDLSHPDSSKDVTLFRELVRPPGFLQAMSLLRDSVTDREPTDEERAEIREKADRMARTTRSGEPREVWEGYARLLGLPAIDERDGAREVRAAEDVDKSLRQLADEGRLEETEWAETPAPRPLEVERAGDPSRPETQELRVRLHATEVPVWVYGAFVGMGVLLLLSSLFSLDGGGMLFGLIFVGAGAGVWYLERRNPREVRISREEITYIVPNVESRGFSVPLSEIESVQVRDVQGAQVMGRSVALFGGQLSLSTDRGERRLAGGLPRDALDWLKRYVTSAIATA</sequence>